<organism evidence="3 4">
    <name type="scientific">Rhynchosporium secalis</name>
    <name type="common">Barley scald fungus</name>
    <dbReference type="NCBI Taxonomy" id="38038"/>
    <lineage>
        <taxon>Eukaryota</taxon>
        <taxon>Fungi</taxon>
        <taxon>Dikarya</taxon>
        <taxon>Ascomycota</taxon>
        <taxon>Pezizomycotina</taxon>
        <taxon>Leotiomycetes</taxon>
        <taxon>Helotiales</taxon>
        <taxon>Ploettnerulaceae</taxon>
        <taxon>Rhynchosporium</taxon>
    </lineage>
</organism>
<evidence type="ECO:0000256" key="1">
    <source>
        <dbReference type="ARBA" id="ARBA00022801"/>
    </source>
</evidence>
<dbReference type="GO" id="GO:0016787">
    <property type="term" value="F:hydrolase activity"/>
    <property type="evidence" value="ECO:0007669"/>
    <property type="project" value="UniProtKB-KW"/>
</dbReference>
<dbReference type="PANTHER" id="PTHR48081:SF8">
    <property type="entry name" value="ALPHA_BETA HYDROLASE FOLD-3 DOMAIN-CONTAINING PROTEIN-RELATED"/>
    <property type="match status" value="1"/>
</dbReference>
<reference evidence="4" key="1">
    <citation type="submission" date="2016-03" db="EMBL/GenBank/DDBJ databases">
        <authorList>
            <person name="Guldener U."/>
        </authorList>
    </citation>
    <scope>NUCLEOTIDE SEQUENCE [LARGE SCALE GENOMIC DNA]</scope>
</reference>
<sequence length="400" mass="45176">MTRGPYLSSSQVHALHARPHILERLTRLTRFFSTLLKLPFHLLFILFSTLFNTRHYGRPSWSFSFRALRFIAAKYLWAMNPGTRPSPDVLSLSARQSIPRLEKPSKAELVIVPAKEGVWYGDAIHEFVRPLPCPCFWMWREKEMVNPSTDSSPIQERKVMMYFVGGGMVQGHPLESPLGWAMMDITKMPIFGVNFRKAIAAETAFPAALQDAVSAFYYLVDQGFRPENICMMGDSGGGGIAITAMLYLRAYREKLLQPGSCILVSPFLDLVDDYQSDEETLNLDILDPKMCSIAATQYTENRPDLRATLLSPGRGKITEPYTLEGLPDILLCYGDAEIFMPGIQSFSKHLLEEGNRVECHRGLDQVHCYPYYTKDRTPASFYGRLNAFLAGEVMVGECVD</sequence>
<dbReference type="PANTHER" id="PTHR48081">
    <property type="entry name" value="AB HYDROLASE SUPERFAMILY PROTEIN C4A8.06C"/>
    <property type="match status" value="1"/>
</dbReference>
<keyword evidence="4" id="KW-1185">Reference proteome</keyword>
<evidence type="ECO:0000313" key="3">
    <source>
        <dbReference type="EMBL" id="CZT49366.1"/>
    </source>
</evidence>
<accession>A0A1E1MJX8</accession>
<dbReference type="Proteomes" id="UP000177625">
    <property type="component" value="Unassembled WGS sequence"/>
</dbReference>
<feature type="domain" description="Alpha/beta hydrolase fold-3" evidence="2">
    <location>
        <begin position="160"/>
        <end position="369"/>
    </location>
</feature>
<name>A0A1E1MJX8_RHYSE</name>
<dbReference type="InterPro" id="IPR050300">
    <property type="entry name" value="GDXG_lipolytic_enzyme"/>
</dbReference>
<dbReference type="Gene3D" id="3.40.50.1820">
    <property type="entry name" value="alpha/beta hydrolase"/>
    <property type="match status" value="1"/>
</dbReference>
<evidence type="ECO:0000259" key="2">
    <source>
        <dbReference type="Pfam" id="PF07859"/>
    </source>
</evidence>
<evidence type="ECO:0000313" key="4">
    <source>
        <dbReference type="Proteomes" id="UP000177625"/>
    </source>
</evidence>
<proteinExistence type="predicted"/>
<dbReference type="SUPFAM" id="SSF53474">
    <property type="entry name" value="alpha/beta-Hydrolases"/>
    <property type="match status" value="1"/>
</dbReference>
<dbReference type="InterPro" id="IPR013094">
    <property type="entry name" value="AB_hydrolase_3"/>
</dbReference>
<dbReference type="InterPro" id="IPR029058">
    <property type="entry name" value="AB_hydrolase_fold"/>
</dbReference>
<protein>
    <recommendedName>
        <fullName evidence="2">Alpha/beta hydrolase fold-3 domain-containing protein</fullName>
    </recommendedName>
</protein>
<dbReference type="EMBL" id="FJVC01000377">
    <property type="protein sequence ID" value="CZT49366.1"/>
    <property type="molecule type" value="Genomic_DNA"/>
</dbReference>
<gene>
    <name evidence="3" type="ORF">RSE6_10198</name>
</gene>
<dbReference type="AlphaFoldDB" id="A0A1E1MJX8"/>
<keyword evidence="1" id="KW-0378">Hydrolase</keyword>
<dbReference type="Pfam" id="PF07859">
    <property type="entry name" value="Abhydrolase_3"/>
    <property type="match status" value="1"/>
</dbReference>